<dbReference type="InterPro" id="IPR036457">
    <property type="entry name" value="PPM-type-like_dom_sf"/>
</dbReference>
<feature type="compositionally biased region" description="Polar residues" evidence="2">
    <location>
        <begin position="504"/>
        <end position="521"/>
    </location>
</feature>
<evidence type="ECO:0000256" key="2">
    <source>
        <dbReference type="SAM" id="MobiDB-lite"/>
    </source>
</evidence>
<dbReference type="PANTHER" id="PTHR13832">
    <property type="entry name" value="PROTEIN PHOSPHATASE 2C"/>
    <property type="match status" value="1"/>
</dbReference>
<comment type="similarity">
    <text evidence="1">Belongs to the PP2C family.</text>
</comment>
<dbReference type="InterPro" id="IPR001932">
    <property type="entry name" value="PPM-type_phosphatase-like_dom"/>
</dbReference>
<sequence length="750" mass="84634">MKEKSQDKPNPSHFELCTDEEDHQEEVTTEPENEDAKCISVFCSACQQAVYPHHLFYHNKKHKALTLLGYNSSQTEMDNETLLAQRQKLISKLTKLPKYSERHRQKIDYSFEFLIDDHTPTSYCDLNISPGILKKIKNSSIKALSVCQDKNSTWQGDMEDRFFVVDNYGNRSDTCFLGLVDGYHGVTAAETVAAELPLLFLDQLAQTDSSYKKTEEEQQILNSFATVIEADYKKKEMTFSDKQDNDETNKTNNYEWIHKAYAKSFWRMDRLLRLGRKEVSKVRWSGCSAVTCLIERLPSENTDGNEEERTHFENRAHSPLTRTAEDVAGLLHIANIGNVHAVLCKNGKSYCLSEDHSTSNVHERKRILRNGGNISTNEPDGLVEGHLKTTRGLGHHGDPVLKKSIIPVPHSISVPIDNTCQFLVLASNGLWEVLDYNQVCAVTLKTFTHYLRMYENVHQNGASLYKCQYLMTLSEEDLNESEATNGLQDGIEMLYSSIFPSGSKGNFTQSKPKCSRSNYLQSEDKVPKETNDHKNQADPELSLFSNDEKGQLNRGIKQSDITQGDSEELTQSEDKKICQYKSFQPHSQNAAQEETDTDTFCATSSSHVHKQLQKNALTIGSTDMEQPQKDTEAHLSNHDSCPHLAEKMDSKILCDEPASYTSQQLLKTTLPVDCKAPTDFEQDTKMYLSDCESQAAGRSWVASERLYEKAASYISEQLVKTALAGGSRDNITVLIVLLSGCDKIPNYLNV</sequence>
<dbReference type="SUPFAM" id="SSF81606">
    <property type="entry name" value="PP2C-like"/>
    <property type="match status" value="1"/>
</dbReference>
<dbReference type="Gene3D" id="3.60.40.10">
    <property type="entry name" value="PPM-type phosphatase domain"/>
    <property type="match status" value="1"/>
</dbReference>
<feature type="region of interest" description="Disordered" evidence="2">
    <location>
        <begin position="1"/>
        <end position="31"/>
    </location>
</feature>
<evidence type="ECO:0000313" key="4">
    <source>
        <dbReference type="Ensembl" id="ENSCMMP00000017595.1"/>
    </source>
</evidence>
<feature type="region of interest" description="Disordered" evidence="2">
    <location>
        <begin position="504"/>
        <end position="547"/>
    </location>
</feature>
<feature type="compositionally biased region" description="Acidic residues" evidence="2">
    <location>
        <begin position="17"/>
        <end position="31"/>
    </location>
</feature>
<dbReference type="CDD" id="cd00143">
    <property type="entry name" value="PP2Cc"/>
    <property type="match status" value="1"/>
</dbReference>
<dbReference type="PROSITE" id="PS51746">
    <property type="entry name" value="PPM_2"/>
    <property type="match status" value="1"/>
</dbReference>
<accession>A0A8C3C9R0</accession>
<dbReference type="GO" id="GO:0004722">
    <property type="term" value="F:protein serine/threonine phosphatase activity"/>
    <property type="evidence" value="ECO:0007669"/>
    <property type="project" value="InterPro"/>
</dbReference>
<organism evidence="4 5">
    <name type="scientific">Cairina moschata</name>
    <name type="common">Muscovy duck</name>
    <dbReference type="NCBI Taxonomy" id="8855"/>
    <lineage>
        <taxon>Eukaryota</taxon>
        <taxon>Metazoa</taxon>
        <taxon>Chordata</taxon>
        <taxon>Craniata</taxon>
        <taxon>Vertebrata</taxon>
        <taxon>Euteleostomi</taxon>
        <taxon>Archelosauria</taxon>
        <taxon>Archosauria</taxon>
        <taxon>Dinosauria</taxon>
        <taxon>Saurischia</taxon>
        <taxon>Theropoda</taxon>
        <taxon>Coelurosauria</taxon>
        <taxon>Aves</taxon>
        <taxon>Neognathae</taxon>
        <taxon>Galloanserae</taxon>
        <taxon>Anseriformes</taxon>
        <taxon>Anatidae</taxon>
        <taxon>Anatinae</taxon>
        <taxon>Cairina</taxon>
    </lineage>
</organism>
<reference evidence="4" key="2">
    <citation type="submission" date="2025-08" db="UniProtKB">
        <authorList>
            <consortium name="Ensembl"/>
        </authorList>
    </citation>
    <scope>IDENTIFICATION</scope>
</reference>
<feature type="compositionally biased region" description="Basic and acidic residues" evidence="2">
    <location>
        <begin position="522"/>
        <end position="537"/>
    </location>
</feature>
<dbReference type="Proteomes" id="UP000694556">
    <property type="component" value="Chromosome 2"/>
</dbReference>
<dbReference type="Ensembl" id="ENSCMMT00000019339.1">
    <property type="protein sequence ID" value="ENSCMMP00000017595.1"/>
    <property type="gene ID" value="ENSCMMG00000011188.1"/>
</dbReference>
<dbReference type="AlphaFoldDB" id="A0A8C3C9R0"/>
<dbReference type="PANTHER" id="PTHR13832:SF837">
    <property type="entry name" value="PROTEIN PHOSPHATASE 2C-LIKE DOMAIN-CONTAINING PROTEIN 1"/>
    <property type="match status" value="1"/>
</dbReference>
<name>A0A8C3C9R0_CAIMO</name>
<evidence type="ECO:0000313" key="5">
    <source>
        <dbReference type="Proteomes" id="UP000694556"/>
    </source>
</evidence>
<keyword evidence="5" id="KW-1185">Reference proteome</keyword>
<reference evidence="4" key="1">
    <citation type="submission" date="2018-09" db="EMBL/GenBank/DDBJ databases">
        <title>Common duck and Muscovy duck high density SNP chip.</title>
        <authorList>
            <person name="Vignal A."/>
            <person name="Thebault N."/>
            <person name="Warren W.C."/>
        </authorList>
    </citation>
    <scope>NUCLEOTIDE SEQUENCE [LARGE SCALE GENOMIC DNA]</scope>
</reference>
<feature type="domain" description="PPM-type phosphatase" evidence="3">
    <location>
        <begin position="143"/>
        <end position="738"/>
    </location>
</feature>
<reference evidence="4" key="3">
    <citation type="submission" date="2025-09" db="UniProtKB">
        <authorList>
            <consortium name="Ensembl"/>
        </authorList>
    </citation>
    <scope>IDENTIFICATION</scope>
</reference>
<protein>
    <submittedName>
        <fullName evidence="4">Protein phosphatase 2C like domain containing 1</fullName>
    </submittedName>
</protein>
<dbReference type="InterPro" id="IPR015655">
    <property type="entry name" value="PP2C"/>
</dbReference>
<dbReference type="SMART" id="SM00332">
    <property type="entry name" value="PP2Cc"/>
    <property type="match status" value="1"/>
</dbReference>
<evidence type="ECO:0000256" key="1">
    <source>
        <dbReference type="ARBA" id="ARBA00006702"/>
    </source>
</evidence>
<dbReference type="Pfam" id="PF00481">
    <property type="entry name" value="PP2C"/>
    <property type="match status" value="1"/>
</dbReference>
<proteinExistence type="inferred from homology"/>
<evidence type="ECO:0000259" key="3">
    <source>
        <dbReference type="PROSITE" id="PS51746"/>
    </source>
</evidence>